<comment type="caution">
    <text evidence="1">The sequence shown here is derived from an EMBL/GenBank/DDBJ whole genome shotgun (WGS) entry which is preliminary data.</text>
</comment>
<protein>
    <submittedName>
        <fullName evidence="1">Uncharacterized protein</fullName>
    </submittedName>
</protein>
<accession>A0A4C1TF06</accession>
<gene>
    <name evidence="1" type="ORF">EVAR_73111_1</name>
</gene>
<dbReference type="AlphaFoldDB" id="A0A4C1TF06"/>
<name>A0A4C1TF06_EUMVA</name>
<organism evidence="1 2">
    <name type="scientific">Eumeta variegata</name>
    <name type="common">Bagworm moth</name>
    <name type="synonym">Eumeta japonica</name>
    <dbReference type="NCBI Taxonomy" id="151549"/>
    <lineage>
        <taxon>Eukaryota</taxon>
        <taxon>Metazoa</taxon>
        <taxon>Ecdysozoa</taxon>
        <taxon>Arthropoda</taxon>
        <taxon>Hexapoda</taxon>
        <taxon>Insecta</taxon>
        <taxon>Pterygota</taxon>
        <taxon>Neoptera</taxon>
        <taxon>Endopterygota</taxon>
        <taxon>Lepidoptera</taxon>
        <taxon>Glossata</taxon>
        <taxon>Ditrysia</taxon>
        <taxon>Tineoidea</taxon>
        <taxon>Psychidae</taxon>
        <taxon>Oiketicinae</taxon>
        <taxon>Eumeta</taxon>
    </lineage>
</organism>
<proteinExistence type="predicted"/>
<keyword evidence="2" id="KW-1185">Reference proteome</keyword>
<evidence type="ECO:0000313" key="2">
    <source>
        <dbReference type="Proteomes" id="UP000299102"/>
    </source>
</evidence>
<dbReference type="Proteomes" id="UP000299102">
    <property type="component" value="Unassembled WGS sequence"/>
</dbReference>
<evidence type="ECO:0000313" key="1">
    <source>
        <dbReference type="EMBL" id="GBP12160.1"/>
    </source>
</evidence>
<dbReference type="EMBL" id="BGZK01005026">
    <property type="protein sequence ID" value="GBP12160.1"/>
    <property type="molecule type" value="Genomic_DNA"/>
</dbReference>
<sequence length="136" mass="15481">MILVDIAETRLDINCEILTVEIHFPPGTEEKTYGCAIGLLVELYTRVTISVPWDWQPRVIHEEKLCQPWLRSLFGCNMVACGEVSAVAYQQTVLEILERVVAVKLRHDAHLPASSHLFEMPGLWKARAERKLARNS</sequence>
<reference evidence="1 2" key="1">
    <citation type="journal article" date="2019" name="Commun. Biol.">
        <title>The bagworm genome reveals a unique fibroin gene that provides high tensile strength.</title>
        <authorList>
            <person name="Kono N."/>
            <person name="Nakamura H."/>
            <person name="Ohtoshi R."/>
            <person name="Tomita M."/>
            <person name="Numata K."/>
            <person name="Arakawa K."/>
        </authorList>
    </citation>
    <scope>NUCLEOTIDE SEQUENCE [LARGE SCALE GENOMIC DNA]</scope>
</reference>